<reference evidence="2" key="1">
    <citation type="submission" date="2021-06" db="EMBL/GenBank/DDBJ databases">
        <authorList>
            <person name="Kallberg Y."/>
            <person name="Tangrot J."/>
            <person name="Rosling A."/>
        </authorList>
    </citation>
    <scope>NUCLEOTIDE SEQUENCE</scope>
    <source>
        <strain evidence="2">BR232B</strain>
    </source>
</reference>
<dbReference type="AlphaFoldDB" id="A0A9N9DUB8"/>
<evidence type="ECO:0000313" key="3">
    <source>
        <dbReference type="Proteomes" id="UP000789739"/>
    </source>
</evidence>
<accession>A0A9N9DUB8</accession>
<comment type="caution">
    <text evidence="2">The sequence shown here is derived from an EMBL/GenBank/DDBJ whole genome shotgun (WGS) entry which is preliminary data.</text>
</comment>
<gene>
    <name evidence="2" type="ORF">PBRASI_LOCUS10143</name>
</gene>
<proteinExistence type="predicted"/>
<name>A0A9N9DUB8_9GLOM</name>
<keyword evidence="3" id="KW-1185">Reference proteome</keyword>
<dbReference type="OrthoDB" id="2409820at2759"/>
<feature type="domain" description="DUF6826" evidence="1">
    <location>
        <begin position="77"/>
        <end position="161"/>
    </location>
</feature>
<dbReference type="InterPro" id="IPR049229">
    <property type="entry name" value="DUF6826"/>
</dbReference>
<dbReference type="Proteomes" id="UP000789739">
    <property type="component" value="Unassembled WGS sequence"/>
</dbReference>
<feature type="non-terminal residue" evidence="2">
    <location>
        <position position="1"/>
    </location>
</feature>
<evidence type="ECO:0000313" key="2">
    <source>
        <dbReference type="EMBL" id="CAG8648334.1"/>
    </source>
</evidence>
<dbReference type="EMBL" id="CAJVPI010002719">
    <property type="protein sequence ID" value="CAG8648334.1"/>
    <property type="molecule type" value="Genomic_DNA"/>
</dbReference>
<dbReference type="Pfam" id="PF20713">
    <property type="entry name" value="DUF6826"/>
    <property type="match status" value="1"/>
</dbReference>
<protein>
    <submittedName>
        <fullName evidence="2">8382_t:CDS:1</fullName>
    </submittedName>
</protein>
<sequence length="262" mass="30055">MEDIDYNVKRMRLLSAGSTTFFTSDNETDRGMYIMQDSNNVISFPFEAEIQQSISQIGISERAHKGRFHDPPTSDSEEDYQQYFSRYSTALTSNIMIHDSHKMPILARRKPDFVGIAKDWPLDALNVSLVIEIKPYKTAAFSHADVGQLASFADRVLRIQPTPERTEGGIIFYRTTMATIKNKGPGWDWLVTLFHRTPAELGWRESEIFYNSGSNCVKLLRLLGRGRTSWVFEGLVTKGSHVEHQVAVKITWDFMHERIDKE</sequence>
<evidence type="ECO:0000259" key="1">
    <source>
        <dbReference type="Pfam" id="PF20713"/>
    </source>
</evidence>
<organism evidence="2 3">
    <name type="scientific">Paraglomus brasilianum</name>
    <dbReference type="NCBI Taxonomy" id="144538"/>
    <lineage>
        <taxon>Eukaryota</taxon>
        <taxon>Fungi</taxon>
        <taxon>Fungi incertae sedis</taxon>
        <taxon>Mucoromycota</taxon>
        <taxon>Glomeromycotina</taxon>
        <taxon>Glomeromycetes</taxon>
        <taxon>Paraglomerales</taxon>
        <taxon>Paraglomeraceae</taxon>
        <taxon>Paraglomus</taxon>
    </lineage>
</organism>